<dbReference type="KEGG" id="mmj:MSMAS_3057"/>
<protein>
    <submittedName>
        <fullName evidence="1">Uncharacterized protein</fullName>
    </submittedName>
</protein>
<reference evidence="1 2" key="1">
    <citation type="submission" date="2014-07" db="EMBL/GenBank/DDBJ databases">
        <title>Methanogenic archaea and the global carbon cycle.</title>
        <authorList>
            <person name="Henriksen J.R."/>
            <person name="Luke J."/>
            <person name="Reinhart S."/>
            <person name="Benedict M.N."/>
            <person name="Youngblut N.D."/>
            <person name="Metcalf M.E."/>
            <person name="Whitaker R.J."/>
            <person name="Metcalf W.W."/>
        </authorList>
    </citation>
    <scope>NUCLEOTIDE SEQUENCE [LARGE SCALE GENOMIC DNA]</scope>
    <source>
        <strain evidence="1 2">S-6</strain>
    </source>
</reference>
<dbReference type="HOGENOM" id="CLU_030859_0_0_2"/>
<proteinExistence type="predicted"/>
<name>A0A0E3WMS2_METMZ</name>
<evidence type="ECO:0000313" key="2">
    <source>
        <dbReference type="Proteomes" id="UP000033097"/>
    </source>
</evidence>
<dbReference type="STRING" id="213585.MSMAS_3057"/>
<dbReference type="GeneID" id="24840830"/>
<dbReference type="Proteomes" id="UP000033097">
    <property type="component" value="Chromosome"/>
</dbReference>
<gene>
    <name evidence="1" type="ORF">MSMAS_3057</name>
</gene>
<sequence length="596" mass="62524">MNNEVYAAVMASISGIQNLTNDRIEALTKGHGMTNIGAMCAANAIATELFRGANITLTDEDSGSLEIDHVLKKGIEAAEEAGASPANAALFAATICYFAGSNAQAGVPAGNRKIGALARMIAGADRTGVIAIPTPKSNNKVSGFAAVQAIYSAMAEGKLTKIDGRKLPLGVAGGPLYGHNTLGEDIGFPEVSMNAAKIGTEAMMQAYWGAGISASPIISAVLGAAAALEIVHPDAFVGEEYGGFFDVNSAYLAGKAACQAAGIPEKLHMRGTDEEYDSFRLVGDLGVILKDIGAPTVVGMMSFGEMLCAFKESVEIGAGFSGGPIMPPLGHMTADTIITLRSLIKFEGDIEQAADVIAEVKKNEWLDPEIAAVALNTIARKTEQVRRGPITRTMILGTDGVRSAAIVRRAKKAYEDIKSGKSVEDVVKELDLERKKTVETRAAAMLGAMTGHEVRIEITKMVGGARRSHPFTTSYYGFDTDADVKLTVDGRTFELLGLGQNVIPDAIFNDRKELLEIIPLAAIPVCELQLSGHSIINITVPAAVAAAMKVADPKEAAKLAEKGGKSCSAAIPGAREKATDVAKLAVRIMKSMECIE</sequence>
<accession>A0A0E3WMS2</accession>
<dbReference type="RefSeq" id="WP_011033557.1">
    <property type="nucleotide sequence ID" value="NZ_CP009512.1"/>
</dbReference>
<dbReference type="EMBL" id="CP009512">
    <property type="protein sequence ID" value="AKB66253.1"/>
    <property type="molecule type" value="Genomic_DNA"/>
</dbReference>
<dbReference type="AlphaFoldDB" id="A0A0E3WMS2"/>
<organism evidence="1 2">
    <name type="scientific">Methanosarcina mazei S-6</name>
    <dbReference type="NCBI Taxonomy" id="213585"/>
    <lineage>
        <taxon>Archaea</taxon>
        <taxon>Methanobacteriati</taxon>
        <taxon>Methanobacteriota</taxon>
        <taxon>Stenosarchaea group</taxon>
        <taxon>Methanomicrobia</taxon>
        <taxon>Methanosarcinales</taxon>
        <taxon>Methanosarcinaceae</taxon>
        <taxon>Methanosarcina</taxon>
    </lineage>
</organism>
<dbReference type="PATRIC" id="fig|213585.10.peg.3832"/>
<evidence type="ECO:0000313" key="1">
    <source>
        <dbReference type="EMBL" id="AKB66253.1"/>
    </source>
</evidence>